<name>A0A8C3A4G7_CYCLU</name>
<dbReference type="AlphaFoldDB" id="A0A8C3A4G7"/>
<dbReference type="Proteomes" id="UP000694565">
    <property type="component" value="Unplaced"/>
</dbReference>
<sequence length="87" mass="9591">MTQQSRNTRECKPHSEKHSSHERLTRNHSELTGIEGRLQNSHLVHPSSLDLLHTLSHNEGNLGALSPASGGLVLLKGPHFLYAAHSQ</sequence>
<reference evidence="2" key="2">
    <citation type="submission" date="2025-09" db="UniProtKB">
        <authorList>
            <consortium name="Ensembl"/>
        </authorList>
    </citation>
    <scope>IDENTIFICATION</scope>
</reference>
<evidence type="ECO:0000313" key="2">
    <source>
        <dbReference type="Ensembl" id="ENSCLMP00005036048.1"/>
    </source>
</evidence>
<feature type="compositionally biased region" description="Basic and acidic residues" evidence="1">
    <location>
        <begin position="7"/>
        <end position="29"/>
    </location>
</feature>
<protein>
    <submittedName>
        <fullName evidence="2">Uncharacterized protein</fullName>
    </submittedName>
</protein>
<evidence type="ECO:0000313" key="3">
    <source>
        <dbReference type="Proteomes" id="UP000694565"/>
    </source>
</evidence>
<proteinExistence type="predicted"/>
<dbReference type="Ensembl" id="ENSCLMT00005037481.1">
    <property type="protein sequence ID" value="ENSCLMP00005036048.1"/>
    <property type="gene ID" value="ENSCLMG00005017210.1"/>
</dbReference>
<evidence type="ECO:0000256" key="1">
    <source>
        <dbReference type="SAM" id="MobiDB-lite"/>
    </source>
</evidence>
<accession>A0A8C3A4G7</accession>
<organism evidence="2 3">
    <name type="scientific">Cyclopterus lumpus</name>
    <name type="common">Lumpsucker</name>
    <dbReference type="NCBI Taxonomy" id="8103"/>
    <lineage>
        <taxon>Eukaryota</taxon>
        <taxon>Metazoa</taxon>
        <taxon>Chordata</taxon>
        <taxon>Craniata</taxon>
        <taxon>Vertebrata</taxon>
        <taxon>Euteleostomi</taxon>
        <taxon>Actinopterygii</taxon>
        <taxon>Neopterygii</taxon>
        <taxon>Teleostei</taxon>
        <taxon>Neoteleostei</taxon>
        <taxon>Acanthomorphata</taxon>
        <taxon>Eupercaria</taxon>
        <taxon>Perciformes</taxon>
        <taxon>Cottioidei</taxon>
        <taxon>Cottales</taxon>
        <taxon>Cyclopteridae</taxon>
        <taxon>Cyclopterus</taxon>
    </lineage>
</organism>
<feature type="region of interest" description="Disordered" evidence="1">
    <location>
        <begin position="1"/>
        <end position="31"/>
    </location>
</feature>
<keyword evidence="3" id="KW-1185">Reference proteome</keyword>
<reference evidence="2" key="1">
    <citation type="submission" date="2025-08" db="UniProtKB">
        <authorList>
            <consortium name="Ensembl"/>
        </authorList>
    </citation>
    <scope>IDENTIFICATION</scope>
</reference>